<evidence type="ECO:0008006" key="4">
    <source>
        <dbReference type="Google" id="ProtNLM"/>
    </source>
</evidence>
<gene>
    <name evidence="2" type="ORF">GCM10010911_35100</name>
</gene>
<comment type="caution">
    <text evidence="2">The sequence shown here is derived from an EMBL/GenBank/DDBJ whole genome shotgun (WGS) entry which is preliminary data.</text>
</comment>
<feature type="transmembrane region" description="Helical" evidence="1">
    <location>
        <begin position="6"/>
        <end position="25"/>
    </location>
</feature>
<dbReference type="InterPro" id="IPR025618">
    <property type="entry name" value="YtpI"/>
</dbReference>
<evidence type="ECO:0000256" key="1">
    <source>
        <dbReference type="SAM" id="Phobius"/>
    </source>
</evidence>
<dbReference type="AlphaFoldDB" id="A0A916Z3E5"/>
<dbReference type="Pfam" id="PF14007">
    <property type="entry name" value="YtpI"/>
    <property type="match status" value="1"/>
</dbReference>
<keyword evidence="3" id="KW-1185">Reference proteome</keyword>
<reference evidence="2" key="1">
    <citation type="journal article" date="2014" name="Int. J. Syst. Evol. Microbiol.">
        <title>Complete genome sequence of Corynebacterium casei LMG S-19264T (=DSM 44701T), isolated from a smear-ripened cheese.</title>
        <authorList>
            <consortium name="US DOE Joint Genome Institute (JGI-PGF)"/>
            <person name="Walter F."/>
            <person name="Albersmeier A."/>
            <person name="Kalinowski J."/>
            <person name="Ruckert C."/>
        </authorList>
    </citation>
    <scope>NUCLEOTIDE SEQUENCE</scope>
    <source>
        <strain evidence="2">CGMCC 1.15178</strain>
    </source>
</reference>
<organism evidence="2 3">
    <name type="scientific">Paenibacillus nasutitermitis</name>
    <dbReference type="NCBI Taxonomy" id="1652958"/>
    <lineage>
        <taxon>Bacteria</taxon>
        <taxon>Bacillati</taxon>
        <taxon>Bacillota</taxon>
        <taxon>Bacilli</taxon>
        <taxon>Bacillales</taxon>
        <taxon>Paenibacillaceae</taxon>
        <taxon>Paenibacillus</taxon>
    </lineage>
</organism>
<keyword evidence="1" id="KW-0472">Membrane</keyword>
<evidence type="ECO:0000313" key="3">
    <source>
        <dbReference type="Proteomes" id="UP000612456"/>
    </source>
</evidence>
<dbReference type="Proteomes" id="UP000612456">
    <property type="component" value="Unassembled WGS sequence"/>
</dbReference>
<keyword evidence="1" id="KW-0812">Transmembrane</keyword>
<feature type="transmembrane region" description="Helical" evidence="1">
    <location>
        <begin position="45"/>
        <end position="63"/>
    </location>
</feature>
<dbReference type="RefSeq" id="WP_188993190.1">
    <property type="nucleotide sequence ID" value="NZ_BMHP01000002.1"/>
</dbReference>
<evidence type="ECO:0000313" key="2">
    <source>
        <dbReference type="EMBL" id="GGD74170.1"/>
    </source>
</evidence>
<accession>A0A916Z3E5</accession>
<feature type="transmembrane region" description="Helical" evidence="1">
    <location>
        <begin position="69"/>
        <end position="87"/>
    </location>
</feature>
<dbReference type="EMBL" id="BMHP01000002">
    <property type="protein sequence ID" value="GGD74170.1"/>
    <property type="molecule type" value="Genomic_DNA"/>
</dbReference>
<proteinExistence type="predicted"/>
<protein>
    <recommendedName>
        <fullName evidence="4">YtpI-like protein</fullName>
    </recommendedName>
</protein>
<name>A0A916Z3E5_9BACL</name>
<sequence length="98" mass="11009">MVTTLHWLLLILILLTSVLSVTYSFKSRRSPDPRVRGLNAARTNICMGIMLVLIALFFMLAYSGSTIKVIFGALFIVLGLFNLFAGLRNHNVYRSMKS</sequence>
<reference evidence="2" key="2">
    <citation type="submission" date="2020-09" db="EMBL/GenBank/DDBJ databases">
        <authorList>
            <person name="Sun Q."/>
            <person name="Zhou Y."/>
        </authorList>
    </citation>
    <scope>NUCLEOTIDE SEQUENCE</scope>
    <source>
        <strain evidence="2">CGMCC 1.15178</strain>
    </source>
</reference>
<keyword evidence="1" id="KW-1133">Transmembrane helix</keyword>